<dbReference type="Pfam" id="PF00400">
    <property type="entry name" value="WD40"/>
    <property type="match status" value="2"/>
</dbReference>
<proteinExistence type="predicted"/>
<evidence type="ECO:0008006" key="4">
    <source>
        <dbReference type="Google" id="ProtNLM"/>
    </source>
</evidence>
<accession>A0A8K0KA32</accession>
<evidence type="ECO:0000313" key="2">
    <source>
        <dbReference type="EMBL" id="KAG8230547.1"/>
    </source>
</evidence>
<dbReference type="InterPro" id="IPR015943">
    <property type="entry name" value="WD40/YVTN_repeat-like_dom_sf"/>
</dbReference>
<dbReference type="PANTHER" id="PTHR13950">
    <property type="entry name" value="RABCONNECTIN-RELATED"/>
    <property type="match status" value="1"/>
</dbReference>
<dbReference type="SMART" id="SM00320">
    <property type="entry name" value="WD40"/>
    <property type="match status" value="6"/>
</dbReference>
<evidence type="ECO:0000313" key="3">
    <source>
        <dbReference type="Proteomes" id="UP000792457"/>
    </source>
</evidence>
<keyword evidence="3" id="KW-1185">Reference proteome</keyword>
<evidence type="ECO:0000256" key="1">
    <source>
        <dbReference type="PROSITE-ProRule" id="PRU00221"/>
    </source>
</evidence>
<feature type="repeat" description="WD" evidence="1">
    <location>
        <begin position="30"/>
        <end position="71"/>
    </location>
</feature>
<dbReference type="PROSITE" id="PS50082">
    <property type="entry name" value="WD_REPEATS_2"/>
    <property type="match status" value="2"/>
</dbReference>
<dbReference type="InterPro" id="IPR052208">
    <property type="entry name" value="DmX-like/RAVE_component"/>
</dbReference>
<sequence length="307" mass="33775">MKGLNFPGSHNPRFCQFVIDRSRHLLKPVFRHKVDGIRRISAHPLLPLYLTGSQDGSVQMWEWGHSQAVSTPRPSGTYAKVTRARFSQHGNKFGVADGDGNVSLWQVGLASSVARPFFTYQCHNKITSDFVFLGSCSLLATAGHSSESKNVALWDTLLPQKKALITAFTCHDQGASSLVYAPQHQILISAGKKGDICVVDVRQRQLRHRFQAHDSPIKCLAIDPSEEFFVTGSADGDIKVWGLTVHNALCSFPGEHARSSFFKNIGQGVTQLHVDAAGRLFSCGADGSMKVRQLPDRDFSPVVQSIY</sequence>
<dbReference type="Gene3D" id="2.130.10.10">
    <property type="entry name" value="YVTN repeat-like/Quinoprotein amine dehydrogenase"/>
    <property type="match status" value="2"/>
</dbReference>
<feature type="repeat" description="WD" evidence="1">
    <location>
        <begin position="210"/>
        <end position="251"/>
    </location>
</feature>
<reference evidence="2" key="2">
    <citation type="submission" date="2017-10" db="EMBL/GenBank/DDBJ databases">
        <title>Ladona fulva Genome sequencing and assembly.</title>
        <authorList>
            <person name="Murali S."/>
            <person name="Richards S."/>
            <person name="Bandaranaike D."/>
            <person name="Bellair M."/>
            <person name="Blankenburg K."/>
            <person name="Chao H."/>
            <person name="Dinh H."/>
            <person name="Doddapaneni H."/>
            <person name="Dugan-Rocha S."/>
            <person name="Elkadiri S."/>
            <person name="Gnanaolivu R."/>
            <person name="Hernandez B."/>
            <person name="Skinner E."/>
            <person name="Javaid M."/>
            <person name="Lee S."/>
            <person name="Li M."/>
            <person name="Ming W."/>
            <person name="Munidasa M."/>
            <person name="Muniz J."/>
            <person name="Nguyen L."/>
            <person name="Hughes D."/>
            <person name="Osuji N."/>
            <person name="Pu L.-L."/>
            <person name="Puazo M."/>
            <person name="Qu C."/>
            <person name="Quiroz J."/>
            <person name="Raj R."/>
            <person name="Weissenberger G."/>
            <person name="Xin Y."/>
            <person name="Zou X."/>
            <person name="Han Y."/>
            <person name="Worley K."/>
            <person name="Muzny D."/>
            <person name="Gibbs R."/>
        </authorList>
    </citation>
    <scope>NUCLEOTIDE SEQUENCE</scope>
    <source>
        <strain evidence="2">Sampled in the wild</strain>
    </source>
</reference>
<dbReference type="InterPro" id="IPR036322">
    <property type="entry name" value="WD40_repeat_dom_sf"/>
</dbReference>
<dbReference type="Proteomes" id="UP000792457">
    <property type="component" value="Unassembled WGS sequence"/>
</dbReference>
<name>A0A8K0KA32_LADFU</name>
<dbReference type="PANTHER" id="PTHR13950:SF9">
    <property type="entry name" value="RABCONNECTIN-3A"/>
    <property type="match status" value="1"/>
</dbReference>
<dbReference type="AlphaFoldDB" id="A0A8K0KA32"/>
<dbReference type="FunFam" id="2.130.10.10:FF:001065">
    <property type="entry name" value="Dual oxidase maturation factor, putative"/>
    <property type="match status" value="1"/>
</dbReference>
<dbReference type="EMBL" id="KZ308494">
    <property type="protein sequence ID" value="KAG8230547.1"/>
    <property type="molecule type" value="Genomic_DNA"/>
</dbReference>
<dbReference type="OrthoDB" id="342131at2759"/>
<comment type="caution">
    <text evidence="2">The sequence shown here is derived from an EMBL/GenBank/DDBJ whole genome shotgun (WGS) entry which is preliminary data.</text>
</comment>
<dbReference type="GO" id="GO:0043291">
    <property type="term" value="C:RAVE complex"/>
    <property type="evidence" value="ECO:0007669"/>
    <property type="project" value="TreeGrafter"/>
</dbReference>
<dbReference type="PROSITE" id="PS50294">
    <property type="entry name" value="WD_REPEATS_REGION"/>
    <property type="match status" value="1"/>
</dbReference>
<protein>
    <recommendedName>
        <fullName evidence="4">DmX-like protein 2</fullName>
    </recommendedName>
</protein>
<dbReference type="InterPro" id="IPR001680">
    <property type="entry name" value="WD40_rpt"/>
</dbReference>
<gene>
    <name evidence="2" type="ORF">J437_LFUL008370</name>
</gene>
<dbReference type="GO" id="GO:0007035">
    <property type="term" value="P:vacuolar acidification"/>
    <property type="evidence" value="ECO:0007669"/>
    <property type="project" value="TreeGrafter"/>
</dbReference>
<reference evidence="2" key="1">
    <citation type="submission" date="2013-04" db="EMBL/GenBank/DDBJ databases">
        <authorList>
            <person name="Qu J."/>
            <person name="Murali S.C."/>
            <person name="Bandaranaike D."/>
            <person name="Bellair M."/>
            <person name="Blankenburg K."/>
            <person name="Chao H."/>
            <person name="Dinh H."/>
            <person name="Doddapaneni H."/>
            <person name="Downs B."/>
            <person name="Dugan-Rocha S."/>
            <person name="Elkadiri S."/>
            <person name="Gnanaolivu R.D."/>
            <person name="Hernandez B."/>
            <person name="Javaid M."/>
            <person name="Jayaseelan J.C."/>
            <person name="Lee S."/>
            <person name="Li M."/>
            <person name="Ming W."/>
            <person name="Munidasa M."/>
            <person name="Muniz J."/>
            <person name="Nguyen L."/>
            <person name="Ongeri F."/>
            <person name="Osuji N."/>
            <person name="Pu L.-L."/>
            <person name="Puazo M."/>
            <person name="Qu C."/>
            <person name="Quiroz J."/>
            <person name="Raj R."/>
            <person name="Weissenberger G."/>
            <person name="Xin Y."/>
            <person name="Zou X."/>
            <person name="Han Y."/>
            <person name="Richards S."/>
            <person name="Worley K."/>
            <person name="Muzny D."/>
            <person name="Gibbs R."/>
        </authorList>
    </citation>
    <scope>NUCLEOTIDE SEQUENCE</scope>
    <source>
        <strain evidence="2">Sampled in the wild</strain>
    </source>
</reference>
<keyword evidence="1" id="KW-0853">WD repeat</keyword>
<dbReference type="SUPFAM" id="SSF50978">
    <property type="entry name" value="WD40 repeat-like"/>
    <property type="match status" value="1"/>
</dbReference>
<organism evidence="2 3">
    <name type="scientific">Ladona fulva</name>
    <name type="common">Scarce chaser dragonfly</name>
    <name type="synonym">Libellula fulva</name>
    <dbReference type="NCBI Taxonomy" id="123851"/>
    <lineage>
        <taxon>Eukaryota</taxon>
        <taxon>Metazoa</taxon>
        <taxon>Ecdysozoa</taxon>
        <taxon>Arthropoda</taxon>
        <taxon>Hexapoda</taxon>
        <taxon>Insecta</taxon>
        <taxon>Pterygota</taxon>
        <taxon>Palaeoptera</taxon>
        <taxon>Odonata</taxon>
        <taxon>Epiprocta</taxon>
        <taxon>Anisoptera</taxon>
        <taxon>Libelluloidea</taxon>
        <taxon>Libellulidae</taxon>
        <taxon>Ladona</taxon>
    </lineage>
</organism>